<dbReference type="AlphaFoldDB" id="A0A7T9UH97"/>
<name>A0A7T9UH97_9GAMM</name>
<evidence type="ECO:0000313" key="3">
    <source>
        <dbReference type="Proteomes" id="UP000595320"/>
    </source>
</evidence>
<feature type="domain" description="HTH cro/C1-type" evidence="1">
    <location>
        <begin position="19"/>
        <end position="73"/>
    </location>
</feature>
<protein>
    <submittedName>
        <fullName evidence="2">Helix-turn-helix domain-containing protein</fullName>
    </submittedName>
</protein>
<dbReference type="InterPro" id="IPR001387">
    <property type="entry name" value="Cro/C1-type_HTH"/>
</dbReference>
<proteinExistence type="predicted"/>
<evidence type="ECO:0000313" key="2">
    <source>
        <dbReference type="EMBL" id="QQT85790.1"/>
    </source>
</evidence>
<dbReference type="RefSeq" id="WP_004997595.1">
    <property type="nucleotide sequence ID" value="NZ_BKGH01000077.1"/>
</dbReference>
<organism evidence="2 3">
    <name type="scientific">Acinetobacter ursingii</name>
    <dbReference type="NCBI Taxonomy" id="108980"/>
    <lineage>
        <taxon>Bacteria</taxon>
        <taxon>Pseudomonadati</taxon>
        <taxon>Pseudomonadota</taxon>
        <taxon>Gammaproteobacteria</taxon>
        <taxon>Moraxellales</taxon>
        <taxon>Moraxellaceae</taxon>
        <taxon>Acinetobacter</taxon>
    </lineage>
</organism>
<gene>
    <name evidence="2" type="ORF">I6I53_12940</name>
</gene>
<dbReference type="Proteomes" id="UP000595320">
    <property type="component" value="Chromosome"/>
</dbReference>
<dbReference type="EMBL" id="CP068176">
    <property type="protein sequence ID" value="QQT85790.1"/>
    <property type="molecule type" value="Genomic_DNA"/>
</dbReference>
<evidence type="ECO:0000259" key="1">
    <source>
        <dbReference type="Pfam" id="PF13443"/>
    </source>
</evidence>
<sequence length="215" mass="24044">MSSLNTKNNSELENPLKERIKLLMTENELEKPYSFATRVGLSKGTFTGIWKEGRSSLHNGTVNKICVATGANPAWLTTGIGEPFISDQKINNQVNQGAKQKNLNTQISLNTDLLAQAFDTMDKALKVTNRTMTPQSKAKFVVSIYDNLNEETELKAELLQECIYTIEQALLDTRRTMSSTAKSELISIIYDLYYGNAAYKEAMKTTLDELIRSTS</sequence>
<dbReference type="Pfam" id="PF13443">
    <property type="entry name" value="HTH_26"/>
    <property type="match status" value="1"/>
</dbReference>
<accession>A0A7T9UH97</accession>
<dbReference type="GeneID" id="66212438"/>
<reference evidence="2 3" key="1">
    <citation type="submission" date="2021-01" db="EMBL/GenBank/DDBJ databases">
        <title>FDA dAtabase for Regulatory Grade micrObial Sequences (FDA-ARGOS): Supporting development and validation of Infectious Disease Dx tests.</title>
        <authorList>
            <person name="Sproer C."/>
            <person name="Gronow S."/>
            <person name="Severitt S."/>
            <person name="Schroder I."/>
            <person name="Tallon L."/>
            <person name="Sadzewicz L."/>
            <person name="Zhao X."/>
            <person name="Boylan J."/>
            <person name="Ott S."/>
            <person name="Bowen H."/>
            <person name="Vavikolanu K."/>
            <person name="Mehta A."/>
            <person name="Aluvathingal J."/>
            <person name="Nadendla S."/>
            <person name="Lowell S."/>
            <person name="Myers T."/>
            <person name="Yan Y."/>
            <person name="Sichtig H."/>
        </authorList>
    </citation>
    <scope>NUCLEOTIDE SEQUENCE [LARGE SCALE GENOMIC DNA]</scope>
    <source>
        <strain evidence="2 3">FDAARGOS_1096</strain>
    </source>
</reference>